<dbReference type="Proteomes" id="UP001597213">
    <property type="component" value="Unassembled WGS sequence"/>
</dbReference>
<gene>
    <name evidence="5" type="ORF">ACFSCT_07805</name>
</gene>
<keyword evidence="2" id="KW-0456">Lyase</keyword>
<dbReference type="PROSITE" id="PS00166">
    <property type="entry name" value="ENOYL_COA_HYDRATASE"/>
    <property type="match status" value="1"/>
</dbReference>
<comment type="caution">
    <text evidence="5">The sequence shown here is derived from an EMBL/GenBank/DDBJ whole genome shotgun (WGS) entry which is preliminary data.</text>
</comment>
<dbReference type="Gene3D" id="3.90.226.10">
    <property type="entry name" value="2-enoyl-CoA Hydratase, Chain A, domain 1"/>
    <property type="match status" value="1"/>
</dbReference>
<evidence type="ECO:0000256" key="1">
    <source>
        <dbReference type="ARBA" id="ARBA00005254"/>
    </source>
</evidence>
<protein>
    <submittedName>
        <fullName evidence="5">Enoyl-CoA hydratase-related protein</fullName>
    </submittedName>
</protein>
<proteinExistence type="inferred from homology"/>
<dbReference type="InterPro" id="IPR014748">
    <property type="entry name" value="Enoyl-CoA_hydra_C"/>
</dbReference>
<dbReference type="Gene3D" id="1.10.12.10">
    <property type="entry name" value="Lyase 2-enoyl-coa Hydratase, Chain A, domain 2"/>
    <property type="match status" value="1"/>
</dbReference>
<sequence>MTVELAIRDGGVARVTIDRPERMNAVDAATEARLEEIWRQIEADADLRVVVLTGAGERAFSAGADMKSGSGRSGMDYWATLNPNGFGGIGMRRSLKIPVIARVNGLALGGGFEMVLGCDIVIAAEDARFGLPEAKVGRLPLDGGMIRLPRQIAPRIAAGLMMTGRMLPAPEAARLGLVNAVVPRADLDAEVDRWVADILACAPLSVRAIKEIITETADMPLTAAHGARLPELMRAMNSEDSDEGVRAFNEKRPPVWRGR</sequence>
<dbReference type="InterPro" id="IPR018376">
    <property type="entry name" value="Enoyl-CoA_hyd/isom_CS"/>
</dbReference>
<dbReference type="CDD" id="cd06558">
    <property type="entry name" value="crotonase-like"/>
    <property type="match status" value="1"/>
</dbReference>
<dbReference type="Pfam" id="PF00378">
    <property type="entry name" value="ECH_1"/>
    <property type="match status" value="1"/>
</dbReference>
<dbReference type="PANTHER" id="PTHR11941">
    <property type="entry name" value="ENOYL-COA HYDRATASE-RELATED"/>
    <property type="match status" value="1"/>
</dbReference>
<evidence type="ECO:0000313" key="6">
    <source>
        <dbReference type="Proteomes" id="UP001597213"/>
    </source>
</evidence>
<evidence type="ECO:0000313" key="5">
    <source>
        <dbReference type="EMBL" id="MFD1881617.1"/>
    </source>
</evidence>
<name>A0ABW4R5P9_9RHOB</name>
<dbReference type="InterPro" id="IPR001753">
    <property type="entry name" value="Enoyl-CoA_hydra/iso"/>
</dbReference>
<dbReference type="InterPro" id="IPR029045">
    <property type="entry name" value="ClpP/crotonase-like_dom_sf"/>
</dbReference>
<comment type="similarity">
    <text evidence="1 3">Belongs to the enoyl-CoA hydratase/isomerase family.</text>
</comment>
<dbReference type="RefSeq" id="WP_379141621.1">
    <property type="nucleotide sequence ID" value="NZ_JBHUEN010000020.1"/>
</dbReference>
<feature type="region of interest" description="Disordered" evidence="4">
    <location>
        <begin position="238"/>
        <end position="259"/>
    </location>
</feature>
<evidence type="ECO:0000256" key="4">
    <source>
        <dbReference type="SAM" id="MobiDB-lite"/>
    </source>
</evidence>
<dbReference type="EMBL" id="JBHUEN010000020">
    <property type="protein sequence ID" value="MFD1881617.1"/>
    <property type="molecule type" value="Genomic_DNA"/>
</dbReference>
<reference evidence="6" key="1">
    <citation type="journal article" date="2019" name="Int. J. Syst. Evol. Microbiol.">
        <title>The Global Catalogue of Microorganisms (GCM) 10K type strain sequencing project: providing services to taxonomists for standard genome sequencing and annotation.</title>
        <authorList>
            <consortium name="The Broad Institute Genomics Platform"/>
            <consortium name="The Broad Institute Genome Sequencing Center for Infectious Disease"/>
            <person name="Wu L."/>
            <person name="Ma J."/>
        </authorList>
    </citation>
    <scope>NUCLEOTIDE SEQUENCE [LARGE SCALE GENOMIC DNA]</scope>
    <source>
        <strain evidence="6">CCUG 56029</strain>
    </source>
</reference>
<keyword evidence="6" id="KW-1185">Reference proteome</keyword>
<accession>A0ABW4R5P9</accession>
<evidence type="ECO:0000256" key="3">
    <source>
        <dbReference type="RuleBase" id="RU003707"/>
    </source>
</evidence>
<evidence type="ECO:0000256" key="2">
    <source>
        <dbReference type="ARBA" id="ARBA00023239"/>
    </source>
</evidence>
<dbReference type="SUPFAM" id="SSF52096">
    <property type="entry name" value="ClpP/crotonase"/>
    <property type="match status" value="1"/>
</dbReference>
<organism evidence="5 6">
    <name type="scientific">Paracoccus pacificus</name>
    <dbReference type="NCBI Taxonomy" id="1463598"/>
    <lineage>
        <taxon>Bacteria</taxon>
        <taxon>Pseudomonadati</taxon>
        <taxon>Pseudomonadota</taxon>
        <taxon>Alphaproteobacteria</taxon>
        <taxon>Rhodobacterales</taxon>
        <taxon>Paracoccaceae</taxon>
        <taxon>Paracoccus</taxon>
    </lineage>
</organism>
<dbReference type="PANTHER" id="PTHR11941:SF54">
    <property type="entry name" value="ENOYL-COA HYDRATASE, MITOCHONDRIAL"/>
    <property type="match status" value="1"/>
</dbReference>
<feature type="compositionally biased region" description="Basic and acidic residues" evidence="4">
    <location>
        <begin position="243"/>
        <end position="253"/>
    </location>
</feature>